<protein>
    <submittedName>
        <fullName evidence="2">Uncharacterized protein</fullName>
    </submittedName>
</protein>
<sequence>MQVSQVCGDVAVAGYVEDEAGRGVLDALQAVLEFGGGPGVEGVAVVQATRDKGVGHGFSGVGGDPAEDLAEHAESEEAGGGHGVDLLGHGEKRVQDEAEVAGVVCGGRCGAEGRGPPGVVPGGRGVGLGAGGVLGEEEYKLGVVGVGGDDDVVLAYDVGEGAHVDIEECRAER</sequence>
<gene>
    <name evidence="2" type="ORF">NDU88_007223</name>
</gene>
<dbReference type="Proteomes" id="UP001066276">
    <property type="component" value="Chromosome 3_2"/>
</dbReference>
<name>A0AAV7U021_PLEWA</name>
<accession>A0AAV7U021</accession>
<keyword evidence="3" id="KW-1185">Reference proteome</keyword>
<organism evidence="2 3">
    <name type="scientific">Pleurodeles waltl</name>
    <name type="common">Iberian ribbed newt</name>
    <dbReference type="NCBI Taxonomy" id="8319"/>
    <lineage>
        <taxon>Eukaryota</taxon>
        <taxon>Metazoa</taxon>
        <taxon>Chordata</taxon>
        <taxon>Craniata</taxon>
        <taxon>Vertebrata</taxon>
        <taxon>Euteleostomi</taxon>
        <taxon>Amphibia</taxon>
        <taxon>Batrachia</taxon>
        <taxon>Caudata</taxon>
        <taxon>Salamandroidea</taxon>
        <taxon>Salamandridae</taxon>
        <taxon>Pleurodelinae</taxon>
        <taxon>Pleurodeles</taxon>
    </lineage>
</organism>
<evidence type="ECO:0000256" key="1">
    <source>
        <dbReference type="SAM" id="MobiDB-lite"/>
    </source>
</evidence>
<proteinExistence type="predicted"/>
<feature type="region of interest" description="Disordered" evidence="1">
    <location>
        <begin position="56"/>
        <end position="82"/>
    </location>
</feature>
<evidence type="ECO:0000313" key="2">
    <source>
        <dbReference type="EMBL" id="KAJ1182026.1"/>
    </source>
</evidence>
<evidence type="ECO:0000313" key="3">
    <source>
        <dbReference type="Proteomes" id="UP001066276"/>
    </source>
</evidence>
<dbReference type="AlphaFoldDB" id="A0AAV7U021"/>
<comment type="caution">
    <text evidence="2">The sequence shown here is derived from an EMBL/GenBank/DDBJ whole genome shotgun (WGS) entry which is preliminary data.</text>
</comment>
<reference evidence="2" key="1">
    <citation type="journal article" date="2022" name="bioRxiv">
        <title>Sequencing and chromosome-scale assembly of the giantPleurodeles waltlgenome.</title>
        <authorList>
            <person name="Brown T."/>
            <person name="Elewa A."/>
            <person name="Iarovenko S."/>
            <person name="Subramanian E."/>
            <person name="Araus A.J."/>
            <person name="Petzold A."/>
            <person name="Susuki M."/>
            <person name="Suzuki K.-i.T."/>
            <person name="Hayashi T."/>
            <person name="Toyoda A."/>
            <person name="Oliveira C."/>
            <person name="Osipova E."/>
            <person name="Leigh N.D."/>
            <person name="Simon A."/>
            <person name="Yun M.H."/>
        </authorList>
    </citation>
    <scope>NUCLEOTIDE SEQUENCE</scope>
    <source>
        <strain evidence="2">20211129_DDA</strain>
        <tissue evidence="2">Liver</tissue>
    </source>
</reference>
<dbReference type="EMBL" id="JANPWB010000006">
    <property type="protein sequence ID" value="KAJ1182026.1"/>
    <property type="molecule type" value="Genomic_DNA"/>
</dbReference>